<dbReference type="AlphaFoldDB" id="A0A6C0QZ72"/>
<dbReference type="Proteomes" id="UP000464330">
    <property type="component" value="Plasmid unnamed1"/>
</dbReference>
<gene>
    <name evidence="1" type="ORF">ERICV_05039</name>
</gene>
<name>A0A6C0QZ72_9BACL</name>
<sequence length="89" mass="10171">MGQLNYTHTKLSGKKLAEVSNGYDETDMTYMGSEVYKTSLDKYYAIHKWNEYAKPPEGTILIERKTSFVGYQPLTKEQAEEILAKKAAQ</sequence>
<accession>A0A6C0QZ72</accession>
<dbReference type="EMBL" id="CP019718">
    <property type="protein sequence ID" value="QHZ54023.1"/>
    <property type="molecule type" value="Genomic_DNA"/>
</dbReference>
<protein>
    <submittedName>
        <fullName evidence="1">Uncharacterized protein</fullName>
    </submittedName>
</protein>
<evidence type="ECO:0000313" key="1">
    <source>
        <dbReference type="EMBL" id="QHZ54023.1"/>
    </source>
</evidence>
<reference evidence="1 2" key="1">
    <citation type="journal article" date="2020" name="Int. J. Med. Microbiol.">
        <title>Discovery of Paenibacillus larvae ERIC V: Phenotypic and genomic comparison to genotypes ERIC I-IV reveal different inventories of virulence factors which correlate with epidemiological prevalences of American Foulbrood.</title>
        <authorList>
            <person name="Beims H."/>
            <person name="Bunk B."/>
            <person name="Erler S."/>
            <person name="Mohr K.I."/>
            <person name="Sproer C."/>
            <person name="Pradella S."/>
            <person name="Gunther G."/>
            <person name="Rohde M."/>
            <person name="von der Ohe W."/>
            <person name="Steinert M."/>
        </authorList>
    </citation>
    <scope>NUCLEOTIDE SEQUENCE [LARGE SCALE GENOMIC DNA]</scope>
    <source>
        <strain evidence="1">Eric_V</strain>
        <plasmid evidence="1">unnamed1</plasmid>
    </source>
</reference>
<keyword evidence="1" id="KW-0614">Plasmid</keyword>
<geneLocation type="plasmid" evidence="1 2">
    <name>unnamed1</name>
</geneLocation>
<dbReference type="RefSeq" id="WP_172423965.1">
    <property type="nucleotide sequence ID" value="NZ_CP019718.1"/>
</dbReference>
<organism evidence="1 2">
    <name type="scientific">Paenibacillus larvae subsp. larvae</name>
    <dbReference type="NCBI Taxonomy" id="147375"/>
    <lineage>
        <taxon>Bacteria</taxon>
        <taxon>Bacillati</taxon>
        <taxon>Bacillota</taxon>
        <taxon>Bacilli</taxon>
        <taxon>Bacillales</taxon>
        <taxon>Paenibacillaceae</taxon>
        <taxon>Paenibacillus</taxon>
    </lineage>
</organism>
<evidence type="ECO:0000313" key="2">
    <source>
        <dbReference type="Proteomes" id="UP000464330"/>
    </source>
</evidence>
<proteinExistence type="predicted"/>